<organism evidence="2 5">
    <name type="scientific">Photobacterium kishitanii</name>
    <dbReference type="NCBI Taxonomy" id="318456"/>
    <lineage>
        <taxon>Bacteria</taxon>
        <taxon>Pseudomonadati</taxon>
        <taxon>Pseudomonadota</taxon>
        <taxon>Gammaproteobacteria</taxon>
        <taxon>Vibrionales</taxon>
        <taxon>Vibrionaceae</taxon>
        <taxon>Photobacterium</taxon>
    </lineage>
</organism>
<sequence length="95" mass="10286">MKKYLFLLALSSMSYFANAADIVQSKPMLAQINSISVYAGDNVDSQKTALKTIDKVAVPDFSHCAVYLPKEQQSASTKITLSRTNDGKFSVSCGS</sequence>
<proteinExistence type="predicted"/>
<evidence type="ECO:0000313" key="5">
    <source>
        <dbReference type="Proteomes" id="UP000241426"/>
    </source>
</evidence>
<dbReference type="AlphaFoldDB" id="A0A2T3QRI3"/>
<evidence type="ECO:0000313" key="4">
    <source>
        <dbReference type="Proteomes" id="UP000240728"/>
    </source>
</evidence>
<evidence type="ECO:0000313" key="2">
    <source>
        <dbReference type="EMBL" id="PSU93458.1"/>
    </source>
</evidence>
<accession>A0A0B7JHM2</accession>
<gene>
    <name evidence="3" type="ORF">C0W53_05865</name>
    <name evidence="2" type="ORF">C9J27_21230</name>
</gene>
<reference evidence="4 5" key="1">
    <citation type="submission" date="2018-01" db="EMBL/GenBank/DDBJ databases">
        <title>Whole genome sequencing of Histamine producing bacteria.</title>
        <authorList>
            <person name="Butler K."/>
        </authorList>
    </citation>
    <scope>NUCLEOTIDE SEQUENCE [LARGE SCALE GENOMIC DNA]</scope>
    <source>
        <strain evidence="3 4">A1-4</strain>
        <strain evidence="2 5">FS-7.2</strain>
    </source>
</reference>
<comment type="caution">
    <text evidence="2">The sequence shown here is derived from an EMBL/GenBank/DDBJ whole genome shotgun (WGS) entry which is preliminary data.</text>
</comment>
<dbReference type="Proteomes" id="UP000241426">
    <property type="component" value="Unassembled WGS sequence"/>
</dbReference>
<evidence type="ECO:0000256" key="1">
    <source>
        <dbReference type="SAM" id="SignalP"/>
    </source>
</evidence>
<evidence type="ECO:0000313" key="3">
    <source>
        <dbReference type="EMBL" id="PSX45554.1"/>
    </source>
</evidence>
<dbReference type="GeneID" id="29946072"/>
<feature type="chain" id="PRO_5044580611" evidence="1">
    <location>
        <begin position="20"/>
        <end position="95"/>
    </location>
</feature>
<keyword evidence="4" id="KW-1185">Reference proteome</keyword>
<protein>
    <submittedName>
        <fullName evidence="2">Uncharacterized protein</fullName>
    </submittedName>
</protein>
<keyword evidence="1" id="KW-0732">Signal</keyword>
<dbReference type="EMBL" id="PYNF01000029">
    <property type="protein sequence ID" value="PSU93458.1"/>
    <property type="molecule type" value="Genomic_DNA"/>
</dbReference>
<dbReference type="EMBL" id="PYOZ01000003">
    <property type="protein sequence ID" value="PSX45554.1"/>
    <property type="molecule type" value="Genomic_DNA"/>
</dbReference>
<dbReference type="Proteomes" id="UP000240728">
    <property type="component" value="Unassembled WGS sequence"/>
</dbReference>
<accession>A0A2T3QRI3</accession>
<name>A0A2T3QRI3_9GAMM</name>
<feature type="signal peptide" evidence="1">
    <location>
        <begin position="1"/>
        <end position="19"/>
    </location>
</feature>
<dbReference type="RefSeq" id="WP_036791489.1">
    <property type="nucleotide sequence ID" value="NZ_JAUZMV010000002.1"/>
</dbReference>
<dbReference type="OrthoDB" id="5827149at2"/>